<sequence length="120" mass="14081">MSFRILSKINTSTIQSNKLGTHIYRNRFIRKYTNQKNQNQNGIGNQNISEIFNEKTIKSAWNILTPNQKLIFGGLVIIGAYFEYTLLDKFLLKPIKIKKENENRLKMEKELGINLNEFDK</sequence>
<keyword evidence="3" id="KW-1185">Reference proteome</keyword>
<dbReference type="AlphaFoldDB" id="A0A1B9I2L1"/>
<proteinExistence type="predicted"/>
<evidence type="ECO:0000313" key="2">
    <source>
        <dbReference type="EMBL" id="WWC70177.1"/>
    </source>
</evidence>
<dbReference type="EMBL" id="KI894011">
    <property type="protein sequence ID" value="OCF49773.1"/>
    <property type="molecule type" value="Genomic_DNA"/>
</dbReference>
<name>A0A1B9I2L1_9TREE</name>
<dbReference type="GeneID" id="30172668"/>
<gene>
    <name evidence="1" type="ORF">I206_04299</name>
    <name evidence="2" type="ORF">I206_104125</name>
</gene>
<dbReference type="Proteomes" id="UP000094020">
    <property type="component" value="Chromosome 5"/>
</dbReference>
<reference evidence="2" key="4">
    <citation type="submission" date="2024-02" db="EMBL/GenBank/DDBJ databases">
        <title>Comparative genomics of Cryptococcus and Kwoniella reveals pathogenesis evolution and contrasting modes of karyotype evolution via chromosome fusion or intercentromeric recombination.</title>
        <authorList>
            <person name="Coelho M.A."/>
            <person name="David-Palma M."/>
            <person name="Shea T."/>
            <person name="Bowers K."/>
            <person name="McGinley-Smith S."/>
            <person name="Mohammad A.W."/>
            <person name="Gnirke A."/>
            <person name="Yurkov A.M."/>
            <person name="Nowrousian M."/>
            <person name="Sun S."/>
            <person name="Cuomo C.A."/>
            <person name="Heitman J."/>
        </authorList>
    </citation>
    <scope>NUCLEOTIDE SEQUENCE</scope>
    <source>
        <strain evidence="2">CBS 10737</strain>
    </source>
</reference>
<dbReference type="KEGG" id="kpin:30172668"/>
<dbReference type="OrthoDB" id="2574642at2759"/>
<reference evidence="1" key="3">
    <citation type="submission" date="2016-07" db="EMBL/GenBank/DDBJ databases">
        <title>Evolution of pathogenesis and genome organization in the Tremellales.</title>
        <authorList>
            <person name="Cuomo C."/>
            <person name="Litvintseva A."/>
            <person name="Heitman J."/>
            <person name="Chen Y."/>
            <person name="Sun S."/>
            <person name="Springer D."/>
            <person name="Dromer F."/>
            <person name="Young S."/>
            <person name="Zeng Q."/>
            <person name="Chapman S."/>
            <person name="Gujja S."/>
            <person name="Saif S."/>
            <person name="Birren B."/>
        </authorList>
    </citation>
    <scope>NUCLEOTIDE SEQUENCE</scope>
    <source>
        <strain evidence="1">CBS 10737</strain>
    </source>
</reference>
<reference evidence="2" key="2">
    <citation type="submission" date="2013-07" db="EMBL/GenBank/DDBJ databases">
        <authorList>
            <consortium name="The Broad Institute Genome Sequencing Platform"/>
            <person name="Cuomo C."/>
            <person name="Litvintseva A."/>
            <person name="Chen Y."/>
            <person name="Heitman J."/>
            <person name="Sun S."/>
            <person name="Springer D."/>
            <person name="Dromer F."/>
            <person name="Young S.K."/>
            <person name="Zeng Q."/>
            <person name="Gargeya S."/>
            <person name="Fitzgerald M."/>
            <person name="Abouelleil A."/>
            <person name="Alvarado L."/>
            <person name="Berlin A.M."/>
            <person name="Chapman S.B."/>
            <person name="Dewar J."/>
            <person name="Goldberg J."/>
            <person name="Griggs A."/>
            <person name="Gujja S."/>
            <person name="Hansen M."/>
            <person name="Howarth C."/>
            <person name="Imamovic A."/>
            <person name="Larimer J."/>
            <person name="McCowan C."/>
            <person name="Murphy C."/>
            <person name="Pearson M."/>
            <person name="Priest M."/>
            <person name="Roberts A."/>
            <person name="Saif S."/>
            <person name="Shea T."/>
            <person name="Sykes S."/>
            <person name="Wortman J."/>
            <person name="Nusbaum C."/>
            <person name="Birren B."/>
        </authorList>
    </citation>
    <scope>NUCLEOTIDE SEQUENCE</scope>
    <source>
        <strain evidence="2">CBS 10737</strain>
    </source>
</reference>
<evidence type="ECO:0000313" key="3">
    <source>
        <dbReference type="Proteomes" id="UP000094020"/>
    </source>
</evidence>
<dbReference type="RefSeq" id="XP_019010992.1">
    <property type="nucleotide sequence ID" value="XM_019156034.1"/>
</dbReference>
<dbReference type="EMBL" id="CP144523">
    <property type="protein sequence ID" value="WWC70177.1"/>
    <property type="molecule type" value="Genomic_DNA"/>
</dbReference>
<reference evidence="1" key="1">
    <citation type="submission" date="2013-07" db="EMBL/GenBank/DDBJ databases">
        <title>The Genome Sequence of Cryptococcus pinus CBS10737.</title>
        <authorList>
            <consortium name="The Broad Institute Genome Sequencing Platform"/>
            <person name="Cuomo C."/>
            <person name="Litvintseva A."/>
            <person name="Chen Y."/>
            <person name="Heitman J."/>
            <person name="Sun S."/>
            <person name="Springer D."/>
            <person name="Dromer F."/>
            <person name="Young S.K."/>
            <person name="Zeng Q."/>
            <person name="Gargeya S."/>
            <person name="Fitzgerald M."/>
            <person name="Abouelleil A."/>
            <person name="Alvarado L."/>
            <person name="Berlin A.M."/>
            <person name="Chapman S.B."/>
            <person name="Dewar J."/>
            <person name="Goldberg J."/>
            <person name="Griggs A."/>
            <person name="Gujja S."/>
            <person name="Hansen M."/>
            <person name="Howarth C."/>
            <person name="Imamovic A."/>
            <person name="Larimer J."/>
            <person name="McCowan C."/>
            <person name="Murphy C."/>
            <person name="Pearson M."/>
            <person name="Priest M."/>
            <person name="Roberts A."/>
            <person name="Saif S."/>
            <person name="Shea T."/>
            <person name="Sykes S."/>
            <person name="Wortman J."/>
            <person name="Nusbaum C."/>
            <person name="Birren B."/>
        </authorList>
    </citation>
    <scope>NUCLEOTIDE SEQUENCE [LARGE SCALE GENOMIC DNA]</scope>
    <source>
        <strain evidence="1">CBS 10737</strain>
    </source>
</reference>
<protein>
    <submittedName>
        <fullName evidence="1">Uncharacterized protein</fullName>
    </submittedName>
</protein>
<accession>A0A1B9I2L1</accession>
<organism evidence="1">
    <name type="scientific">Kwoniella pini CBS 10737</name>
    <dbReference type="NCBI Taxonomy" id="1296096"/>
    <lineage>
        <taxon>Eukaryota</taxon>
        <taxon>Fungi</taxon>
        <taxon>Dikarya</taxon>
        <taxon>Basidiomycota</taxon>
        <taxon>Agaricomycotina</taxon>
        <taxon>Tremellomycetes</taxon>
        <taxon>Tremellales</taxon>
        <taxon>Cryptococcaceae</taxon>
        <taxon>Kwoniella</taxon>
    </lineage>
</organism>
<evidence type="ECO:0000313" key="1">
    <source>
        <dbReference type="EMBL" id="OCF49773.1"/>
    </source>
</evidence>